<dbReference type="PANTHER" id="PTHR44196:SF1">
    <property type="entry name" value="DEHYDROGENASE_REDUCTASE SDR FAMILY MEMBER 7B"/>
    <property type="match status" value="1"/>
</dbReference>
<protein>
    <submittedName>
        <fullName evidence="4">SDR family oxidoreductase</fullName>
    </submittedName>
</protein>
<proteinExistence type="inferred from homology"/>
<evidence type="ECO:0000256" key="3">
    <source>
        <dbReference type="RuleBase" id="RU000363"/>
    </source>
</evidence>
<dbReference type="SUPFAM" id="SSF51735">
    <property type="entry name" value="NAD(P)-binding Rossmann-fold domains"/>
    <property type="match status" value="1"/>
</dbReference>
<comment type="similarity">
    <text evidence="1 3">Belongs to the short-chain dehydrogenases/reductases (SDR) family.</text>
</comment>
<dbReference type="PRINTS" id="PR00081">
    <property type="entry name" value="GDHRDH"/>
</dbReference>
<reference evidence="4" key="1">
    <citation type="submission" date="2022-11" db="EMBL/GenBank/DDBJ databases">
        <title>Minimal conservation of predation-associated metabolite biosynthetic gene clusters underscores biosynthetic potential of Myxococcota including descriptions for ten novel species: Archangium lansinium sp. nov., Myxococcus landrumus sp. nov., Nannocystis bai.</title>
        <authorList>
            <person name="Ahearne A."/>
            <person name="Stevens C."/>
            <person name="Dowd S."/>
        </authorList>
    </citation>
    <scope>NUCLEOTIDE SEQUENCE</scope>
    <source>
        <strain evidence="4">Fl3</strain>
    </source>
</reference>
<evidence type="ECO:0000256" key="2">
    <source>
        <dbReference type="ARBA" id="ARBA00023002"/>
    </source>
</evidence>
<dbReference type="PANTHER" id="PTHR44196">
    <property type="entry name" value="DEHYDROGENASE/REDUCTASE SDR FAMILY MEMBER 7B"/>
    <property type="match status" value="1"/>
</dbReference>
<dbReference type="Pfam" id="PF00106">
    <property type="entry name" value="adh_short"/>
    <property type="match status" value="1"/>
</dbReference>
<evidence type="ECO:0000313" key="5">
    <source>
        <dbReference type="Proteomes" id="UP001164459"/>
    </source>
</evidence>
<dbReference type="Proteomes" id="UP001164459">
    <property type="component" value="Chromosome"/>
</dbReference>
<name>A0ABY7GS50_9BACT</name>
<evidence type="ECO:0000256" key="1">
    <source>
        <dbReference type="ARBA" id="ARBA00006484"/>
    </source>
</evidence>
<keyword evidence="5" id="KW-1185">Reference proteome</keyword>
<gene>
    <name evidence="4" type="ORF">O0S08_26560</name>
</gene>
<dbReference type="InterPro" id="IPR002347">
    <property type="entry name" value="SDR_fam"/>
</dbReference>
<dbReference type="NCBIfam" id="NF005495">
    <property type="entry name" value="PRK07109.1"/>
    <property type="match status" value="1"/>
</dbReference>
<evidence type="ECO:0000313" key="4">
    <source>
        <dbReference type="EMBL" id="WAS89770.1"/>
    </source>
</evidence>
<dbReference type="Gene3D" id="3.40.50.720">
    <property type="entry name" value="NAD(P)-binding Rossmann-like Domain"/>
    <property type="match status" value="1"/>
</dbReference>
<organism evidence="4 5">
    <name type="scientific">Nannocystis punicea</name>
    <dbReference type="NCBI Taxonomy" id="2995304"/>
    <lineage>
        <taxon>Bacteria</taxon>
        <taxon>Pseudomonadati</taxon>
        <taxon>Myxococcota</taxon>
        <taxon>Polyangia</taxon>
        <taxon>Nannocystales</taxon>
        <taxon>Nannocystaceae</taxon>
        <taxon>Nannocystis</taxon>
    </lineage>
</organism>
<dbReference type="EMBL" id="CP114040">
    <property type="protein sequence ID" value="WAS89770.1"/>
    <property type="molecule type" value="Genomic_DNA"/>
</dbReference>
<dbReference type="InterPro" id="IPR020904">
    <property type="entry name" value="Sc_DH/Rdtase_CS"/>
</dbReference>
<dbReference type="PRINTS" id="PR00080">
    <property type="entry name" value="SDRFAMILY"/>
</dbReference>
<sequence length="330" mass="36381">MRRRGESRVAVVTGASSGLGRATAYRLAERGCRVAVAARRVDELERTAAGCGERGGQALVVPTDVTREDAVMRLADTTLSTWGRIDVWINNAGVTLFAPLEGGALADHRRVLETNLFGAIHGARAVVPVFRRQRRGTLINIGSVLSKIGHPFVPSYVISKFAVHGLTEALRVELAEYPDIHVCTAFPYAIDTPHFQVAANDLGRHVHAMPPVQSPEKVARAVVDLVDHPRRQSFVPKIAELGLVIHRFFPRTLERLLYRALGRFHLGAGEPPVEGNLFRPADEDAAVHGRRPPRIGAPSFIAWTGREILRIEADAVRHRLRRWHVLPTTP</sequence>
<dbReference type="InterPro" id="IPR036291">
    <property type="entry name" value="NAD(P)-bd_dom_sf"/>
</dbReference>
<dbReference type="RefSeq" id="WP_269032080.1">
    <property type="nucleotide sequence ID" value="NZ_CP114040.1"/>
</dbReference>
<keyword evidence="2" id="KW-0560">Oxidoreductase</keyword>
<dbReference type="PROSITE" id="PS00061">
    <property type="entry name" value="ADH_SHORT"/>
    <property type="match status" value="1"/>
</dbReference>
<accession>A0ABY7GS50</accession>